<dbReference type="OrthoDB" id="9795247at2"/>
<dbReference type="EMBL" id="QWEH01000014">
    <property type="protein sequence ID" value="RHW30350.1"/>
    <property type="molecule type" value="Genomic_DNA"/>
</dbReference>
<evidence type="ECO:0000313" key="2">
    <source>
        <dbReference type="EMBL" id="RHW30350.1"/>
    </source>
</evidence>
<dbReference type="Gene3D" id="3.30.420.40">
    <property type="match status" value="2"/>
</dbReference>
<evidence type="ECO:0000256" key="1">
    <source>
        <dbReference type="ARBA" id="ARBA00006479"/>
    </source>
</evidence>
<comment type="similarity">
    <text evidence="1">Belongs to the ROK (NagC/XylR) family.</text>
</comment>
<name>A0A417YCK3_9BACI</name>
<dbReference type="Pfam" id="PF00480">
    <property type="entry name" value="ROK"/>
    <property type="match status" value="1"/>
</dbReference>
<accession>A0A417YCK3</accession>
<dbReference type="PANTHER" id="PTHR18964">
    <property type="entry name" value="ROK (REPRESSOR, ORF, KINASE) FAMILY"/>
    <property type="match status" value="1"/>
</dbReference>
<organism evidence="2 3">
    <name type="scientific">Oceanobacillus profundus</name>
    <dbReference type="NCBI Taxonomy" id="372463"/>
    <lineage>
        <taxon>Bacteria</taxon>
        <taxon>Bacillati</taxon>
        <taxon>Bacillota</taxon>
        <taxon>Bacilli</taxon>
        <taxon>Bacillales</taxon>
        <taxon>Bacillaceae</taxon>
        <taxon>Oceanobacillus</taxon>
    </lineage>
</organism>
<proteinExistence type="inferred from homology"/>
<evidence type="ECO:0000313" key="3">
    <source>
        <dbReference type="Proteomes" id="UP000285456"/>
    </source>
</evidence>
<dbReference type="AlphaFoldDB" id="A0A417YCK3"/>
<protein>
    <submittedName>
        <fullName evidence="2">ROK family protein</fullName>
    </submittedName>
</protein>
<reference evidence="2 3" key="1">
    <citation type="journal article" date="2007" name="Int. J. Syst. Evol. Microbiol.">
        <title>Oceanobacillus profundus sp. nov., isolated from a deep-sea sediment core.</title>
        <authorList>
            <person name="Kim Y.G."/>
            <person name="Choi D.H."/>
            <person name="Hyun S."/>
            <person name="Cho B.C."/>
        </authorList>
    </citation>
    <scope>NUCLEOTIDE SEQUENCE [LARGE SCALE GENOMIC DNA]</scope>
    <source>
        <strain evidence="2 3">DSM 18246</strain>
    </source>
</reference>
<dbReference type="Proteomes" id="UP000285456">
    <property type="component" value="Unassembled WGS sequence"/>
</dbReference>
<dbReference type="InterPro" id="IPR000600">
    <property type="entry name" value="ROK"/>
</dbReference>
<dbReference type="PANTHER" id="PTHR18964:SF165">
    <property type="entry name" value="BETA-GLUCOSIDE KINASE"/>
    <property type="match status" value="1"/>
</dbReference>
<comment type="caution">
    <text evidence="2">The sequence shown here is derived from an EMBL/GenBank/DDBJ whole genome shotgun (WGS) entry which is preliminary data.</text>
</comment>
<dbReference type="SUPFAM" id="SSF53067">
    <property type="entry name" value="Actin-like ATPase domain"/>
    <property type="match status" value="1"/>
</dbReference>
<sequence>MGIYLSIDIGGTYIKYALMDEQHRLYNHQKMETPVNINHAILKQIETIVENTTAQYEIDGVGISTAGIVDRTTGEIIYAGPTIKDYKGTAFKSLLNDKYKLPVHVENDVNAALLGEIWKGAARNQNNVVCITLGTGIGGAHYDHQLKDGFNYQANSVGYLLYDPETRTNYEERASTAALHKRIEKELGTEFSVKSAFEHAKNGNESCISIIVSWAKEVAKGLAQIILISDPKCILIGGGVSAQDDYLLKQIQNQLEVFLPDNFLKTELKIAELFNDAALYGAVYPFFNTKNNTF</sequence>
<dbReference type="RefSeq" id="WP_118889990.1">
    <property type="nucleotide sequence ID" value="NZ_PHUT01000001.1"/>
</dbReference>
<dbReference type="InterPro" id="IPR043129">
    <property type="entry name" value="ATPase_NBD"/>
</dbReference>
<keyword evidence="3" id="KW-1185">Reference proteome</keyword>
<dbReference type="CDD" id="cd24068">
    <property type="entry name" value="ASKHA_NBD_ROK_FnNanK-like"/>
    <property type="match status" value="1"/>
</dbReference>
<gene>
    <name evidence="2" type="ORF">D1B32_17415</name>
</gene>